<dbReference type="PROSITE" id="PS51257">
    <property type="entry name" value="PROKAR_LIPOPROTEIN"/>
    <property type="match status" value="1"/>
</dbReference>
<protein>
    <recommendedName>
        <fullName evidence="3">Lipoprotein</fullName>
    </recommendedName>
</protein>
<dbReference type="Proteomes" id="UP000005737">
    <property type="component" value="Unassembled WGS sequence"/>
</dbReference>
<evidence type="ECO:0000313" key="1">
    <source>
        <dbReference type="EMBL" id="EHQ08046.1"/>
    </source>
</evidence>
<accession>H2CI23</accession>
<proteinExistence type="predicted"/>
<keyword evidence="2" id="KW-1185">Reference proteome</keyword>
<organism evidence="1 2">
    <name type="scientific">Leptonema illini DSM 21528</name>
    <dbReference type="NCBI Taxonomy" id="929563"/>
    <lineage>
        <taxon>Bacteria</taxon>
        <taxon>Pseudomonadati</taxon>
        <taxon>Spirochaetota</taxon>
        <taxon>Spirochaetia</taxon>
        <taxon>Leptospirales</taxon>
        <taxon>Leptospiraceae</taxon>
        <taxon>Leptonema</taxon>
    </lineage>
</organism>
<reference evidence="1 2" key="1">
    <citation type="submission" date="2011-10" db="EMBL/GenBank/DDBJ databases">
        <title>The Improved High-Quality Draft genome of Leptonema illini DSM 21528.</title>
        <authorList>
            <consortium name="US DOE Joint Genome Institute (JGI-PGF)"/>
            <person name="Lucas S."/>
            <person name="Copeland A."/>
            <person name="Lapidus A."/>
            <person name="Glavina del Rio T."/>
            <person name="Dalin E."/>
            <person name="Tice H."/>
            <person name="Bruce D."/>
            <person name="Goodwin L."/>
            <person name="Pitluck S."/>
            <person name="Peters L."/>
            <person name="Mikhailova N."/>
            <person name="Held B."/>
            <person name="Kyrpides N."/>
            <person name="Mavromatis K."/>
            <person name="Ivanova N."/>
            <person name="Markowitz V."/>
            <person name="Cheng J.-F."/>
            <person name="Hugenholtz P."/>
            <person name="Woyke T."/>
            <person name="Wu D."/>
            <person name="Gronow S."/>
            <person name="Wellnitz S."/>
            <person name="Brambilla E.-M."/>
            <person name="Klenk H.-P."/>
            <person name="Eisen J.A."/>
        </authorList>
    </citation>
    <scope>NUCLEOTIDE SEQUENCE [LARGE SCALE GENOMIC DNA]</scope>
    <source>
        <strain evidence="1 2">DSM 21528</strain>
    </source>
</reference>
<dbReference type="EMBL" id="JH597773">
    <property type="protein sequence ID" value="EHQ08046.1"/>
    <property type="molecule type" value="Genomic_DNA"/>
</dbReference>
<sequence length="244" mass="27683">MDAFRGFVFCLLFLSFSCAHENAKFAFHSTGQVTERTDRPILIIPPVVLHSGRTLLKKQNLRIVDGNGFSSNFSEIQESLPAEVRQRVRYSQNDGQALLGKVGRSGNPAMLEHSQCVHCVRDFLRSHDADWLVVPAIDFELRKGTFIPSSQAAGSFTFCQNAEWIQGDSFILIFNRNGELMLDSRDTDLYRSNFGATSSRSVNRIQLFEVRKKTENKCDMVYQPQFQPSAYFEGINWSVISELP</sequence>
<evidence type="ECO:0008006" key="3">
    <source>
        <dbReference type="Google" id="ProtNLM"/>
    </source>
</evidence>
<evidence type="ECO:0000313" key="2">
    <source>
        <dbReference type="Proteomes" id="UP000005737"/>
    </source>
</evidence>
<dbReference type="AlphaFoldDB" id="H2CI23"/>
<name>H2CI23_9LEPT</name>
<gene>
    <name evidence="1" type="ORF">Lepil_3387</name>
</gene>
<dbReference type="HOGENOM" id="CLU_1136943_0_0_12"/>
<dbReference type="STRING" id="183.GCA_002009735_03332"/>